<feature type="signal peptide" evidence="17">
    <location>
        <begin position="1"/>
        <end position="20"/>
    </location>
</feature>
<sequence>MPVPWFLLSLALGRSPMVLSLEKLMGPQDTARCSPGLSCHLWDGDVLCLPGSIVSAPGPVLVPTRLQTELVLRCHQETDCDLCVRVAIHLAVHGHWEEPKDEDRSGRAADLELEEPRNAFLQAQVVLSFQAYPTARCVLLEVQVPAALVQPGQSVVWPLEPDSVRTSLCPFKEDPRAHRNLWRAARLRLLSPQGWQLNAPCLLLAEATLCWQAPGGGPCLSLVPPLSRENVTVNKTLELPLLNAHPNLCVQVSSWEKLQLQECLWADSLGALKDDMLLLETRGPQDNRSLCALEPSGCTPLLSQASTRAARLGEQLLQDLQSGQCLQLWEDDLRALWACPMDKYVHQRWALVWLACLLLASALFLLFLVKKNQVKGWLRLLKEDLRAGAVARGRATLLVYSAEDSGFERLVGALASALCQLPLRVAVDLWSRRELSAQGPLAWFHAQRRQTLQEGGVVVLLFSPGAVALCHEWLQDGASASAPHGPHDAFAASLSCVLPDFLQGRAPGRYVGAYFEGLLHSEAVPALFRSVPVFSLPSQLPDFLRTLQGPGTLRPGRLGERAKRVSRALQPALDQLLQPPGDPGDPEDGTRVGT</sequence>
<feature type="region of interest" description="Disordered" evidence="15">
    <location>
        <begin position="573"/>
        <end position="594"/>
    </location>
</feature>
<organism evidence="19 20">
    <name type="scientific">Mustela putorius furo</name>
    <name type="common">European domestic ferret</name>
    <name type="synonym">Mustela furo</name>
    <dbReference type="NCBI Taxonomy" id="9669"/>
    <lineage>
        <taxon>Eukaryota</taxon>
        <taxon>Metazoa</taxon>
        <taxon>Chordata</taxon>
        <taxon>Craniata</taxon>
        <taxon>Vertebrata</taxon>
        <taxon>Euteleostomi</taxon>
        <taxon>Mammalia</taxon>
        <taxon>Eutheria</taxon>
        <taxon>Laurasiatheria</taxon>
        <taxon>Carnivora</taxon>
        <taxon>Caniformia</taxon>
        <taxon>Musteloidea</taxon>
        <taxon>Mustelidae</taxon>
        <taxon>Mustelinae</taxon>
        <taxon>Mustela</taxon>
    </lineage>
</organism>
<dbReference type="PROSITE" id="PS51534">
    <property type="entry name" value="SEFIR"/>
    <property type="match status" value="1"/>
</dbReference>
<dbReference type="RefSeq" id="XP_012909913.1">
    <property type="nucleotide sequence ID" value="XM_013054459.2"/>
</dbReference>
<dbReference type="GO" id="GO:0006954">
    <property type="term" value="P:inflammatory response"/>
    <property type="evidence" value="ECO:0007669"/>
    <property type="project" value="UniProtKB-KW"/>
</dbReference>
<keyword evidence="6 16" id="KW-0472">Membrane</keyword>
<feature type="transmembrane region" description="Helical" evidence="16">
    <location>
        <begin position="349"/>
        <end position="369"/>
    </location>
</feature>
<evidence type="ECO:0000256" key="10">
    <source>
        <dbReference type="ARBA" id="ARBA00023198"/>
    </source>
</evidence>
<keyword evidence="3 16" id="KW-0812">Transmembrane</keyword>
<dbReference type="CTD" id="84818"/>
<dbReference type="AlphaFoldDB" id="A0A8U0NRC1"/>
<evidence type="ECO:0000256" key="2">
    <source>
        <dbReference type="ARBA" id="ARBA00022475"/>
    </source>
</evidence>
<keyword evidence="4 17" id="KW-0732">Signal</keyword>
<keyword evidence="7" id="KW-1015">Disulfide bond</keyword>
<comment type="subunit">
    <text evidence="11">Homodimer; disulfide-linked. Heterodimer with IL17RA. Heterodimerization with IL17RA is independent of the cytoplasmic tail. Associates with non-glycosylated IL17RA constitutively. Binding of IL17A and IL17F induces association with glycosylated IL17RA. Forms complexes with 2:1 binding stoichiometry: two receptor chains for one interleukin molecule. IL17A homodimer preferentially drives the formation of IL17RA-IL17RC heterodimeric receptor complex, whereas IL17F homodimer forms predominantly complexes with IL17RC homodimer. IL17A-IL17F forms complexes with IL17RA-IL17RC, but with lower affinity when compared to IL17A homodimer. IL17RC chain cannot distinguish between IL17A and IL17F molecules, potentially enabling the formation of topologically distinct complexes. Interacts (through SEFIR domain and extended downstream region) with TRAF3IP2/ACT1 (phosphorylated).</text>
</comment>
<dbReference type="InterPro" id="IPR039465">
    <property type="entry name" value="IL-17_rcpt-like"/>
</dbReference>
<name>A0A8U0NRC1_MUSPF</name>
<evidence type="ECO:0000256" key="8">
    <source>
        <dbReference type="ARBA" id="ARBA00023170"/>
    </source>
</evidence>
<dbReference type="InterPro" id="IPR027841">
    <property type="entry name" value="IL-17_rcpt_C/E_N"/>
</dbReference>
<dbReference type="InterPro" id="IPR013568">
    <property type="entry name" value="SEFIR_dom"/>
</dbReference>
<dbReference type="GO" id="GO:0005886">
    <property type="term" value="C:plasma membrane"/>
    <property type="evidence" value="ECO:0007669"/>
    <property type="project" value="UniProtKB-SubCell"/>
</dbReference>
<evidence type="ECO:0000256" key="3">
    <source>
        <dbReference type="ARBA" id="ARBA00022692"/>
    </source>
</evidence>
<evidence type="ECO:0000256" key="1">
    <source>
        <dbReference type="ARBA" id="ARBA00004251"/>
    </source>
</evidence>
<dbReference type="Pfam" id="PF08357">
    <property type="entry name" value="SEFIR"/>
    <property type="match status" value="1"/>
</dbReference>
<evidence type="ECO:0000256" key="14">
    <source>
        <dbReference type="ARBA" id="ARBA00079879"/>
    </source>
</evidence>
<evidence type="ECO:0000256" key="15">
    <source>
        <dbReference type="SAM" id="MobiDB-lite"/>
    </source>
</evidence>
<dbReference type="FunFam" id="3.40.50.11530:FF:000001">
    <property type="entry name" value="interleukin-17 receptor C isoform X1"/>
    <property type="match status" value="1"/>
</dbReference>
<keyword evidence="10" id="KW-0395">Inflammatory response</keyword>
<evidence type="ECO:0000256" key="16">
    <source>
        <dbReference type="SAM" id="Phobius"/>
    </source>
</evidence>
<dbReference type="GO" id="GO:0030368">
    <property type="term" value="F:interleukin-17 receptor activity"/>
    <property type="evidence" value="ECO:0007669"/>
    <property type="project" value="InterPro"/>
</dbReference>
<evidence type="ECO:0000256" key="13">
    <source>
        <dbReference type="ARBA" id="ARBA00078165"/>
    </source>
</evidence>
<keyword evidence="19" id="KW-1185">Reference proteome</keyword>
<evidence type="ECO:0000256" key="6">
    <source>
        <dbReference type="ARBA" id="ARBA00023136"/>
    </source>
</evidence>
<dbReference type="OrthoDB" id="9949622at2759"/>
<comment type="subcellular location">
    <subcellularLocation>
        <location evidence="1">Cell membrane</location>
        <topology evidence="1">Single-pass type I membrane protein</topology>
    </subcellularLocation>
</comment>
<dbReference type="GeneID" id="101675240"/>
<evidence type="ECO:0000313" key="19">
    <source>
        <dbReference type="Proteomes" id="UP000000715"/>
    </source>
</evidence>
<keyword evidence="9" id="KW-0325">Glycoprotein</keyword>
<feature type="chain" id="PRO_5035842617" description="Interleukin-17 receptor C" evidence="17">
    <location>
        <begin position="21"/>
        <end position="594"/>
    </location>
</feature>
<protein>
    <recommendedName>
        <fullName evidence="12">Interleukin-17 receptor C</fullName>
    </recommendedName>
    <alternativeName>
        <fullName evidence="14">Interleukin-17 receptor-like protein</fullName>
    </alternativeName>
    <alternativeName>
        <fullName evidence="13">ZcytoR14</fullName>
    </alternativeName>
</protein>
<evidence type="ECO:0000259" key="18">
    <source>
        <dbReference type="PROSITE" id="PS51534"/>
    </source>
</evidence>
<dbReference type="Proteomes" id="UP000000715">
    <property type="component" value="Unplaced"/>
</dbReference>
<gene>
    <name evidence="20" type="primary">IL17RC</name>
</gene>
<dbReference type="PANTHER" id="PTHR15583:SF12">
    <property type="entry name" value="INTERLEUKIN-17 RECEPTOR C"/>
    <property type="match status" value="1"/>
</dbReference>
<evidence type="ECO:0000313" key="20">
    <source>
        <dbReference type="RefSeq" id="XP_012909913.1"/>
    </source>
</evidence>
<evidence type="ECO:0000256" key="9">
    <source>
        <dbReference type="ARBA" id="ARBA00023180"/>
    </source>
</evidence>
<keyword evidence="2" id="KW-1003">Cell membrane</keyword>
<dbReference type="PANTHER" id="PTHR15583">
    <property type="entry name" value="INTERLEUKIN-17 RECEPTOR"/>
    <property type="match status" value="1"/>
</dbReference>
<keyword evidence="5 16" id="KW-1133">Transmembrane helix</keyword>
<reference evidence="20" key="1">
    <citation type="submission" date="2025-08" db="UniProtKB">
        <authorList>
            <consortium name="RefSeq"/>
        </authorList>
    </citation>
    <scope>IDENTIFICATION</scope>
    <source>
        <tissue evidence="20">Brain</tissue>
    </source>
</reference>
<evidence type="ECO:0000256" key="7">
    <source>
        <dbReference type="ARBA" id="ARBA00023157"/>
    </source>
</evidence>
<evidence type="ECO:0000256" key="4">
    <source>
        <dbReference type="ARBA" id="ARBA00022729"/>
    </source>
</evidence>
<feature type="domain" description="SEFIR" evidence="18">
    <location>
        <begin position="393"/>
        <end position="545"/>
    </location>
</feature>
<evidence type="ECO:0000256" key="5">
    <source>
        <dbReference type="ARBA" id="ARBA00022989"/>
    </source>
</evidence>
<keyword evidence="8 20" id="KW-0675">Receptor</keyword>
<evidence type="ECO:0000256" key="11">
    <source>
        <dbReference type="ARBA" id="ARBA00062086"/>
    </source>
</evidence>
<evidence type="ECO:0000256" key="12">
    <source>
        <dbReference type="ARBA" id="ARBA00069307"/>
    </source>
</evidence>
<dbReference type="Pfam" id="PF15037">
    <property type="entry name" value="IL17_R_N"/>
    <property type="match status" value="2"/>
</dbReference>
<evidence type="ECO:0000256" key="17">
    <source>
        <dbReference type="SAM" id="SignalP"/>
    </source>
</evidence>
<dbReference type="Gene3D" id="3.40.50.11530">
    <property type="match status" value="1"/>
</dbReference>
<proteinExistence type="predicted"/>
<accession>A0A8U0NRC1</accession>